<dbReference type="GO" id="GO:0016887">
    <property type="term" value="F:ATP hydrolysis activity"/>
    <property type="evidence" value="ECO:0007669"/>
    <property type="project" value="InterPro"/>
</dbReference>
<sequence length="324" mass="37179">MNDREKTIEKLERFAQNKGLSYSKIANMIGIGGSTLSEIRKGTYKGQMEEYLMKIEDFLERHKSGMKRITFSANTEVKRKIFFAIDTIKKYVASNAANEILGSAKIAYIIGRAGIGKTHSLQEYRRIYGAKILFITAENGDNATVMMRKIARELKMDHKKRVYDLKEEIKTRLKFTETIIIIDESEHLTAKVIDNIRAIVDQTGIGLVLSGTEKLRHQITGLRGEYEYLYSRAVIWMLLSELKIEDVDAIFRKFINDDLHYYKEEQIVKIVSYLYKESKGSARILENLLGMVTLLINEGENFEKTGGLINMDYLKAASRMISTI</sequence>
<dbReference type="Gene3D" id="1.10.260.40">
    <property type="entry name" value="lambda repressor-like DNA-binding domains"/>
    <property type="match status" value="1"/>
</dbReference>
<reference evidence="2 3" key="1">
    <citation type="submission" date="2012-07" db="EMBL/GenBank/DDBJ databases">
        <authorList>
            <person name="Durkin A.S."/>
            <person name="McCorrison J."/>
            <person name="Torralba M."/>
            <person name="Gillis M."/>
            <person name="Methe B."/>
            <person name="Sutton G."/>
            <person name="Nelson K.E."/>
        </authorList>
    </citation>
    <scope>NUCLEOTIDE SEQUENCE [LARGE SCALE GENOMIC DNA]</scope>
    <source>
        <strain evidence="2 3">Fnf 1007</strain>
    </source>
</reference>
<evidence type="ECO:0000313" key="2">
    <source>
        <dbReference type="EMBL" id="EJU18758.1"/>
    </source>
</evidence>
<evidence type="ECO:0000259" key="1">
    <source>
        <dbReference type="Pfam" id="PF13401"/>
    </source>
</evidence>
<dbReference type="GO" id="GO:0003677">
    <property type="term" value="F:DNA binding"/>
    <property type="evidence" value="ECO:0007669"/>
    <property type="project" value="InterPro"/>
</dbReference>
<accession>A0AAN4ATS2</accession>
<dbReference type="Pfam" id="PF13401">
    <property type="entry name" value="AAA_22"/>
    <property type="match status" value="1"/>
</dbReference>
<dbReference type="EMBL" id="ALKK01000011">
    <property type="protein sequence ID" value="EJU18758.1"/>
    <property type="molecule type" value="Genomic_DNA"/>
</dbReference>
<dbReference type="GeneID" id="75075208"/>
<protein>
    <submittedName>
        <fullName evidence="2">AAA domain protein</fullName>
    </submittedName>
</protein>
<proteinExistence type="predicted"/>
<dbReference type="CDD" id="cd00093">
    <property type="entry name" value="HTH_XRE"/>
    <property type="match status" value="1"/>
</dbReference>
<dbReference type="SUPFAM" id="SSF52540">
    <property type="entry name" value="P-loop containing nucleoside triphosphate hydrolases"/>
    <property type="match status" value="1"/>
</dbReference>
<dbReference type="InterPro" id="IPR052026">
    <property type="entry name" value="ExeA_AAA_ATPase_DNA-bind"/>
</dbReference>
<dbReference type="InterPro" id="IPR001387">
    <property type="entry name" value="Cro/C1-type_HTH"/>
</dbReference>
<comment type="caution">
    <text evidence="2">The sequence shown here is derived from an EMBL/GenBank/DDBJ whole genome shotgun (WGS) entry which is preliminary data.</text>
</comment>
<dbReference type="Proteomes" id="UP000003120">
    <property type="component" value="Unassembled WGS sequence"/>
</dbReference>
<dbReference type="RefSeq" id="WP_005960370.1">
    <property type="nucleotide sequence ID" value="NZ_ALKK01000011.1"/>
</dbReference>
<dbReference type="SUPFAM" id="SSF47413">
    <property type="entry name" value="lambda repressor-like DNA-binding domains"/>
    <property type="match status" value="1"/>
</dbReference>
<feature type="domain" description="ORC1/DEAH AAA+ ATPase" evidence="1">
    <location>
        <begin position="103"/>
        <end position="218"/>
    </location>
</feature>
<dbReference type="InterPro" id="IPR049945">
    <property type="entry name" value="AAA_22"/>
</dbReference>
<dbReference type="AlphaFoldDB" id="A0AAN4ATS2"/>
<dbReference type="PANTHER" id="PTHR35894">
    <property type="entry name" value="GENERAL SECRETION PATHWAY PROTEIN A-RELATED"/>
    <property type="match status" value="1"/>
</dbReference>
<dbReference type="Gene3D" id="3.40.50.300">
    <property type="entry name" value="P-loop containing nucleotide triphosphate hydrolases"/>
    <property type="match status" value="1"/>
</dbReference>
<dbReference type="InterPro" id="IPR027417">
    <property type="entry name" value="P-loop_NTPase"/>
</dbReference>
<dbReference type="PANTHER" id="PTHR35894:SF5">
    <property type="entry name" value="MU-LIKE PROPHAGE FLUMU DNA TRANSPOSITION PROTEIN B"/>
    <property type="match status" value="1"/>
</dbReference>
<name>A0AAN4ATS2_9FUSO</name>
<gene>
    <name evidence="2" type="ORF">HMPREF1127_1106</name>
</gene>
<organism evidence="2 3">
    <name type="scientific">Fusobacterium necrophorum subsp. funduliforme Fnf 1007</name>
    <dbReference type="NCBI Taxonomy" id="1161424"/>
    <lineage>
        <taxon>Bacteria</taxon>
        <taxon>Fusobacteriati</taxon>
        <taxon>Fusobacteriota</taxon>
        <taxon>Fusobacteriia</taxon>
        <taxon>Fusobacteriales</taxon>
        <taxon>Fusobacteriaceae</taxon>
        <taxon>Fusobacterium</taxon>
    </lineage>
</organism>
<evidence type="ECO:0000313" key="3">
    <source>
        <dbReference type="Proteomes" id="UP000003120"/>
    </source>
</evidence>
<dbReference type="InterPro" id="IPR010982">
    <property type="entry name" value="Lambda_DNA-bd_dom_sf"/>
</dbReference>